<dbReference type="Proteomes" id="UP000198744">
    <property type="component" value="Unassembled WGS sequence"/>
</dbReference>
<dbReference type="InterPro" id="IPR001296">
    <property type="entry name" value="Glyco_trans_1"/>
</dbReference>
<keyword evidence="2" id="KW-0808">Transferase</keyword>
<sequence>MKHKIGIFLDTQPFEGGAFQYSQTILEAVSALPREQFDVVMTFTNDSWNDLLKKNDLKTLHVPFGFWKHFPGKRLSGYLPMTLWRSTCRRFISPARILLAQQCDLWIFPAQDIFTYLLPLPALGAIHDLMHRYEPQFPEVSAKGEYGKRERHYRNLCQWAKGIVVDSEVGRKQVLESYTVSPPHLHVLPFVAPRNISKDKESSLLDNIPTLPEKFIFYPAQFWQHKNHKVLILALALLRERIPDLHLVFTGAKKNGYNELQNRIRDLKIGRQVTFSGYVSDRDMTYFYRRARAMMMPTFFGPTNIPPLEAMAQGCPTAVSDIYGMREQLGSAALYFNPSSAEGVAQVMEQLWCDDKLCGELSRQGLLHSSQWNQEHFNQKLLSILNKVLSPGYQ</sequence>
<dbReference type="CDD" id="cd03809">
    <property type="entry name" value="GT4_MtfB-like"/>
    <property type="match status" value="1"/>
</dbReference>
<protein>
    <submittedName>
        <fullName evidence="2">Glycosyltransferase involved in cell wall bisynthesis</fullName>
    </submittedName>
</protein>
<feature type="domain" description="Glycosyl transferase family 1" evidence="1">
    <location>
        <begin position="213"/>
        <end position="364"/>
    </location>
</feature>
<dbReference type="Pfam" id="PF00534">
    <property type="entry name" value="Glycos_transf_1"/>
    <property type="match status" value="1"/>
</dbReference>
<dbReference type="EMBL" id="FOBS01000009">
    <property type="protein sequence ID" value="SEM29538.1"/>
    <property type="molecule type" value="Genomic_DNA"/>
</dbReference>
<dbReference type="STRING" id="43775.SAMN04489760_109104"/>
<evidence type="ECO:0000313" key="2">
    <source>
        <dbReference type="EMBL" id="SEM29538.1"/>
    </source>
</evidence>
<proteinExistence type="predicted"/>
<accession>A0A1H7X8S0</accession>
<name>A0A1H7X8S0_9BACT</name>
<evidence type="ECO:0000259" key="1">
    <source>
        <dbReference type="Pfam" id="PF00534"/>
    </source>
</evidence>
<dbReference type="PANTHER" id="PTHR46401:SF8">
    <property type="entry name" value="BLL6006 PROTEIN"/>
    <property type="match status" value="1"/>
</dbReference>
<organism evidence="2 3">
    <name type="scientific">Syntrophus gentianae</name>
    <dbReference type="NCBI Taxonomy" id="43775"/>
    <lineage>
        <taxon>Bacteria</taxon>
        <taxon>Pseudomonadati</taxon>
        <taxon>Thermodesulfobacteriota</taxon>
        <taxon>Syntrophia</taxon>
        <taxon>Syntrophales</taxon>
        <taxon>Syntrophaceae</taxon>
        <taxon>Syntrophus</taxon>
    </lineage>
</organism>
<evidence type="ECO:0000313" key="3">
    <source>
        <dbReference type="Proteomes" id="UP000198744"/>
    </source>
</evidence>
<dbReference type="Gene3D" id="3.40.50.2000">
    <property type="entry name" value="Glycogen Phosphorylase B"/>
    <property type="match status" value="1"/>
</dbReference>
<gene>
    <name evidence="2" type="ORF">SAMN04489760_109104</name>
</gene>
<dbReference type="PANTHER" id="PTHR46401">
    <property type="entry name" value="GLYCOSYLTRANSFERASE WBBK-RELATED"/>
    <property type="match status" value="1"/>
</dbReference>
<reference evidence="2 3" key="1">
    <citation type="submission" date="2016-10" db="EMBL/GenBank/DDBJ databases">
        <authorList>
            <person name="de Groot N.N."/>
        </authorList>
    </citation>
    <scope>NUCLEOTIDE SEQUENCE [LARGE SCALE GENOMIC DNA]</scope>
    <source>
        <strain evidence="2 3">DSM 8423</strain>
    </source>
</reference>
<keyword evidence="3" id="KW-1185">Reference proteome</keyword>
<dbReference type="GO" id="GO:0016757">
    <property type="term" value="F:glycosyltransferase activity"/>
    <property type="evidence" value="ECO:0007669"/>
    <property type="project" value="InterPro"/>
</dbReference>
<dbReference type="SUPFAM" id="SSF53756">
    <property type="entry name" value="UDP-Glycosyltransferase/glycogen phosphorylase"/>
    <property type="match status" value="1"/>
</dbReference>
<dbReference type="AlphaFoldDB" id="A0A1H7X8S0"/>